<name>A0ABC9SL27_LEPBO</name>
<dbReference type="AlphaFoldDB" id="A0ABC9SL27"/>
<proteinExistence type="predicted"/>
<dbReference type="Proteomes" id="UP000012166">
    <property type="component" value="Unassembled WGS sequence"/>
</dbReference>
<dbReference type="EMBL" id="AHMS02000018">
    <property type="protein sequence ID" value="EMN18407.1"/>
    <property type="molecule type" value="Genomic_DNA"/>
</dbReference>
<protein>
    <submittedName>
        <fullName evidence="1">Uncharacterized protein</fullName>
    </submittedName>
</protein>
<evidence type="ECO:0000313" key="1">
    <source>
        <dbReference type="EMBL" id="EMN18407.1"/>
    </source>
</evidence>
<accession>A0ABC9SL27</accession>
<comment type="caution">
    <text evidence="1">The sequence shown here is derived from an EMBL/GenBank/DDBJ whole genome shotgun (WGS) entry which is preliminary data.</text>
</comment>
<reference evidence="1 2" key="1">
    <citation type="submission" date="2013-01" db="EMBL/GenBank/DDBJ databases">
        <authorList>
            <person name="Harkins D.M."/>
            <person name="Durkin A.S."/>
            <person name="Brinkac L.M."/>
            <person name="Haft D.H."/>
            <person name="Selengut J.D."/>
            <person name="Sanka R."/>
            <person name="DePew J."/>
            <person name="Purushe J."/>
            <person name="Hartskeerl R.A."/>
            <person name="Ahmed A."/>
            <person name="van der Linden H."/>
            <person name="Goris M.G.A."/>
            <person name="Vinetz J.M."/>
            <person name="Sutton G.G."/>
            <person name="Nierman W.C."/>
            <person name="Fouts D.E."/>
        </authorList>
    </citation>
    <scope>NUCLEOTIDE SEQUENCE [LARGE SCALE GENOMIC DNA]</scope>
    <source>
        <strain evidence="1 2">Brem 328</strain>
    </source>
</reference>
<organism evidence="1 2">
    <name type="scientific">Leptospira borgpetersenii str. Brem 328</name>
    <dbReference type="NCBI Taxonomy" id="1049780"/>
    <lineage>
        <taxon>Bacteria</taxon>
        <taxon>Pseudomonadati</taxon>
        <taxon>Spirochaetota</taxon>
        <taxon>Spirochaetia</taxon>
        <taxon>Leptospirales</taxon>
        <taxon>Leptospiraceae</taxon>
        <taxon>Leptospira</taxon>
    </lineage>
</organism>
<gene>
    <name evidence="1" type="ORF">LEP1GSC056_0553</name>
</gene>
<evidence type="ECO:0000313" key="2">
    <source>
        <dbReference type="Proteomes" id="UP000012166"/>
    </source>
</evidence>
<sequence length="46" mass="5128">MTDERKETTIQELRSFGLIVGESFYQFSACLSRSGKTGIGIRGFLP</sequence>